<evidence type="ECO:0000313" key="3">
    <source>
        <dbReference type="Proteomes" id="UP000017396"/>
    </source>
</evidence>
<dbReference type="InterPro" id="IPR000253">
    <property type="entry name" value="FHA_dom"/>
</dbReference>
<evidence type="ECO:0000259" key="1">
    <source>
        <dbReference type="PROSITE" id="PS50006"/>
    </source>
</evidence>
<reference evidence="2 3" key="1">
    <citation type="journal article" date="2013" name="PLoS ONE">
        <title>Cultivation and Complete Genome Sequencing of Gloeobacter kilaueensis sp. nov., from a Lava Cave in Kilauea Caldera, Hawai'i.</title>
        <authorList>
            <person name="Saw J.H."/>
            <person name="Schatz M."/>
            <person name="Brown M.V."/>
            <person name="Kunkel D.D."/>
            <person name="Foster J.S."/>
            <person name="Shick H."/>
            <person name="Christensen S."/>
            <person name="Hou S."/>
            <person name="Wan X."/>
            <person name="Donachie S.P."/>
        </authorList>
    </citation>
    <scope>NUCLEOTIDE SEQUENCE [LARGE SCALE GENOMIC DNA]</scope>
    <source>
        <strain evidence="3">JS</strain>
    </source>
</reference>
<dbReference type="EMBL" id="CP003587">
    <property type="protein sequence ID" value="AGY60680.1"/>
    <property type="molecule type" value="Genomic_DNA"/>
</dbReference>
<gene>
    <name evidence="2" type="ORF">GKIL_4434</name>
</gene>
<dbReference type="CDD" id="cd00060">
    <property type="entry name" value="FHA"/>
    <property type="match status" value="1"/>
</dbReference>
<dbReference type="SMART" id="SM00240">
    <property type="entry name" value="FHA"/>
    <property type="match status" value="1"/>
</dbReference>
<feature type="domain" description="FHA" evidence="1">
    <location>
        <begin position="72"/>
        <end position="133"/>
    </location>
</feature>
<evidence type="ECO:0000313" key="2">
    <source>
        <dbReference type="EMBL" id="AGY60680.1"/>
    </source>
</evidence>
<dbReference type="PANTHER" id="PTHR23308">
    <property type="entry name" value="NUCLEAR INHIBITOR OF PROTEIN PHOSPHATASE-1"/>
    <property type="match status" value="1"/>
</dbReference>
<dbReference type="Proteomes" id="UP000017396">
    <property type="component" value="Chromosome"/>
</dbReference>
<dbReference type="InterPro" id="IPR050923">
    <property type="entry name" value="Cell_Proc_Reg/RNA_Proc"/>
</dbReference>
<dbReference type="Pfam" id="PF00498">
    <property type="entry name" value="FHA"/>
    <property type="match status" value="1"/>
</dbReference>
<accession>U5QSG8</accession>
<name>U5QSG8_GLOK1</name>
<sequence>MSAPACPNLHCRLFRQLLPEGAKVCPMCGTQLGNAVRRPPGQTNLPVAQPRPLLKLVHPASGYEFFVRGERCFIGRTPQPPEPGTSQIALDNLPDNQIVSRRHLQITWDAERSAYSVSDLGSRNGTALNGSPLLPQASYRLSNGDRLQLGKPCLIELVASISAFGRTPSPSSPGAELP</sequence>
<dbReference type="Gene3D" id="2.60.200.20">
    <property type="match status" value="1"/>
</dbReference>
<dbReference type="STRING" id="1183438.GKIL_4434"/>
<dbReference type="HOGENOM" id="CLU_1287772_0_0_3"/>
<keyword evidence="3" id="KW-1185">Reference proteome</keyword>
<dbReference type="PROSITE" id="PS50006">
    <property type="entry name" value="FHA_DOMAIN"/>
    <property type="match status" value="1"/>
</dbReference>
<organism evidence="2 3">
    <name type="scientific">Gloeobacter kilaueensis (strain ATCC BAA-2537 / CCAP 1431/1 / ULC 316 / JS1)</name>
    <dbReference type="NCBI Taxonomy" id="1183438"/>
    <lineage>
        <taxon>Bacteria</taxon>
        <taxon>Bacillati</taxon>
        <taxon>Cyanobacteriota</taxon>
        <taxon>Cyanophyceae</taxon>
        <taxon>Gloeobacterales</taxon>
        <taxon>Gloeobacteraceae</taxon>
        <taxon>Gloeobacter</taxon>
    </lineage>
</organism>
<dbReference type="InterPro" id="IPR008984">
    <property type="entry name" value="SMAD_FHA_dom_sf"/>
</dbReference>
<proteinExistence type="predicted"/>
<dbReference type="SUPFAM" id="SSF49879">
    <property type="entry name" value="SMAD/FHA domain"/>
    <property type="match status" value="1"/>
</dbReference>
<protein>
    <submittedName>
        <fullName evidence="2">FHA domain-containing protein</fullName>
    </submittedName>
</protein>
<dbReference type="KEGG" id="glj:GKIL_4434"/>
<dbReference type="AlphaFoldDB" id="U5QSG8"/>
<dbReference type="eggNOG" id="COG1716">
    <property type="taxonomic scope" value="Bacteria"/>
</dbReference>